<accession>A0AAV6JMA3</accession>
<keyword evidence="9" id="KW-1185">Reference proteome</keyword>
<dbReference type="GO" id="GO:0005694">
    <property type="term" value="C:chromosome"/>
    <property type="evidence" value="ECO:0007669"/>
    <property type="project" value="TreeGrafter"/>
</dbReference>
<gene>
    <name evidence="8" type="ORF">RHGRI_020972</name>
</gene>
<dbReference type="InterPro" id="IPR032284">
    <property type="entry name" value="RecQ_Zn-bd"/>
</dbReference>
<dbReference type="Pfam" id="PF16124">
    <property type="entry name" value="RecQ_Zn_bind"/>
    <property type="match status" value="1"/>
</dbReference>
<comment type="similarity">
    <text evidence="2">Belongs to the disease resistance NB-LRR family.</text>
</comment>
<dbReference type="EMBL" id="JACTNZ010000007">
    <property type="protein sequence ID" value="KAG5540917.1"/>
    <property type="molecule type" value="Genomic_DNA"/>
</dbReference>
<comment type="caution">
    <text evidence="8">The sequence shown here is derived from an EMBL/GenBank/DDBJ whole genome shotgun (WGS) entry which is preliminary data.</text>
</comment>
<protein>
    <recommendedName>
        <fullName evidence="6">DNA 3'-5' helicase</fullName>
        <ecNumber evidence="6">5.6.2.4</ecNumber>
    </recommendedName>
</protein>
<dbReference type="Proteomes" id="UP000823749">
    <property type="component" value="Chromosome 7"/>
</dbReference>
<evidence type="ECO:0000313" key="9">
    <source>
        <dbReference type="Proteomes" id="UP000823749"/>
    </source>
</evidence>
<sequence>MFGRAVSQASVNPLSLANQLLSVVRFVIHHSLSKSMETYYQESGRAGRDGLPSECLLFFRPGDVPRQSSIVFYENSGLQNLYDIVRYCQTRRECRRSAFFRHFAEPLQDCNGMCDNCSFSAEVKEMDVSGHAKSLLSVVHDVQENDQRLTMLQLVDKMKVKNKGVGPEMKKDELEQLVIQLILDRVLIRGERIYSLIGFTLGHTNEENAPMPIIDFSYEKQHSTSGKRSFLRVWLPSMQGYSASFVLGRLLVAENHHPSTFRPSTTLFLYSLTYGNSFPELADLRRLVLVLADHHRTFSRHYRPSIGLITY</sequence>
<feature type="domain" description="ATP-dependent DNA helicase RecQ zinc-binding" evidence="7">
    <location>
        <begin position="74"/>
        <end position="117"/>
    </location>
</feature>
<keyword evidence="4" id="KW-0413">Isomerase</keyword>
<dbReference type="GO" id="GO:0003677">
    <property type="term" value="F:DNA binding"/>
    <property type="evidence" value="ECO:0007669"/>
    <property type="project" value="UniProtKB-KW"/>
</dbReference>
<dbReference type="AlphaFoldDB" id="A0AAV6JMA3"/>
<proteinExistence type="inferred from homology"/>
<evidence type="ECO:0000256" key="1">
    <source>
        <dbReference type="ARBA" id="ARBA00005446"/>
    </source>
</evidence>
<dbReference type="SUPFAM" id="SSF52540">
    <property type="entry name" value="P-loop containing nucleoside triphosphate hydrolases"/>
    <property type="match status" value="1"/>
</dbReference>
<evidence type="ECO:0000256" key="6">
    <source>
        <dbReference type="ARBA" id="ARBA00034808"/>
    </source>
</evidence>
<dbReference type="InterPro" id="IPR027417">
    <property type="entry name" value="P-loop_NTPase"/>
</dbReference>
<evidence type="ECO:0000256" key="3">
    <source>
        <dbReference type="ARBA" id="ARBA00023125"/>
    </source>
</evidence>
<evidence type="ECO:0000256" key="2">
    <source>
        <dbReference type="ARBA" id="ARBA00008894"/>
    </source>
</evidence>
<dbReference type="GO" id="GO:0009378">
    <property type="term" value="F:four-way junction helicase activity"/>
    <property type="evidence" value="ECO:0007669"/>
    <property type="project" value="TreeGrafter"/>
</dbReference>
<evidence type="ECO:0000256" key="5">
    <source>
        <dbReference type="ARBA" id="ARBA00034617"/>
    </source>
</evidence>
<dbReference type="EC" id="5.6.2.4" evidence="6"/>
<dbReference type="GO" id="GO:0043138">
    <property type="term" value="F:3'-5' DNA helicase activity"/>
    <property type="evidence" value="ECO:0007669"/>
    <property type="project" value="UniProtKB-EC"/>
</dbReference>
<evidence type="ECO:0000256" key="4">
    <source>
        <dbReference type="ARBA" id="ARBA00023235"/>
    </source>
</evidence>
<evidence type="ECO:0000259" key="7">
    <source>
        <dbReference type="Pfam" id="PF16124"/>
    </source>
</evidence>
<dbReference type="PANTHER" id="PTHR13710">
    <property type="entry name" value="DNA HELICASE RECQ FAMILY MEMBER"/>
    <property type="match status" value="1"/>
</dbReference>
<dbReference type="GO" id="GO:0016592">
    <property type="term" value="C:mediator complex"/>
    <property type="evidence" value="ECO:0007669"/>
    <property type="project" value="TreeGrafter"/>
</dbReference>
<dbReference type="GO" id="GO:0005737">
    <property type="term" value="C:cytoplasm"/>
    <property type="evidence" value="ECO:0007669"/>
    <property type="project" value="TreeGrafter"/>
</dbReference>
<dbReference type="Gene3D" id="3.40.50.300">
    <property type="entry name" value="P-loop containing nucleotide triphosphate hydrolases"/>
    <property type="match status" value="1"/>
</dbReference>
<dbReference type="GO" id="GO:0000724">
    <property type="term" value="P:double-strand break repair via homologous recombination"/>
    <property type="evidence" value="ECO:0007669"/>
    <property type="project" value="TreeGrafter"/>
</dbReference>
<keyword evidence="3" id="KW-0238">DNA-binding</keyword>
<dbReference type="PANTHER" id="PTHR13710:SF105">
    <property type="entry name" value="ATP-DEPENDENT DNA HELICASE Q1"/>
    <property type="match status" value="1"/>
</dbReference>
<organism evidence="8 9">
    <name type="scientific">Rhododendron griersonianum</name>
    <dbReference type="NCBI Taxonomy" id="479676"/>
    <lineage>
        <taxon>Eukaryota</taxon>
        <taxon>Viridiplantae</taxon>
        <taxon>Streptophyta</taxon>
        <taxon>Embryophyta</taxon>
        <taxon>Tracheophyta</taxon>
        <taxon>Spermatophyta</taxon>
        <taxon>Magnoliopsida</taxon>
        <taxon>eudicotyledons</taxon>
        <taxon>Gunneridae</taxon>
        <taxon>Pentapetalae</taxon>
        <taxon>asterids</taxon>
        <taxon>Ericales</taxon>
        <taxon>Ericaceae</taxon>
        <taxon>Ericoideae</taxon>
        <taxon>Rhodoreae</taxon>
        <taxon>Rhododendron</taxon>
    </lineage>
</organism>
<comment type="similarity">
    <text evidence="1">Belongs to the helicase family. RecQ subfamily.</text>
</comment>
<dbReference type="Gene3D" id="1.10.10.10">
    <property type="entry name" value="Winged helix-like DNA-binding domain superfamily/Winged helix DNA-binding domain"/>
    <property type="match status" value="1"/>
</dbReference>
<reference evidence="8" key="1">
    <citation type="submission" date="2020-08" db="EMBL/GenBank/DDBJ databases">
        <title>Plant Genome Project.</title>
        <authorList>
            <person name="Zhang R.-G."/>
        </authorList>
    </citation>
    <scope>NUCLEOTIDE SEQUENCE</scope>
    <source>
        <strain evidence="8">WSP0</strain>
        <tissue evidence="8">Leaf</tissue>
    </source>
</reference>
<evidence type="ECO:0000313" key="8">
    <source>
        <dbReference type="EMBL" id="KAG5540917.1"/>
    </source>
</evidence>
<comment type="catalytic activity">
    <reaction evidence="5">
        <text>Couples ATP hydrolysis with the unwinding of duplex DNA by translocating in the 3'-5' direction.</text>
        <dbReference type="EC" id="5.6.2.4"/>
    </reaction>
</comment>
<name>A0AAV6JMA3_9ERIC</name>
<dbReference type="InterPro" id="IPR036388">
    <property type="entry name" value="WH-like_DNA-bd_sf"/>
</dbReference>